<dbReference type="SUPFAM" id="SSF46785">
    <property type="entry name" value="Winged helix' DNA-binding domain"/>
    <property type="match status" value="1"/>
</dbReference>
<sequence>MSNERLNTSELVDQTLFILPHLSKKLFEPIHRNEASELHQTHFHILHLVSEHPMLKISEIAAKLAVKKPNLTPLLNTLTEKGFISRKKDEHDGRVMYITLTETGRRFLDEKKGELQIKVADRLASLSAEDQAKLGRAVADMHEVISKLED</sequence>
<dbReference type="RefSeq" id="WP_181315383.1">
    <property type="nucleotide sequence ID" value="NZ_PYAV01000011.1"/>
</dbReference>
<evidence type="ECO:0000313" key="4">
    <source>
        <dbReference type="Proteomes" id="UP000242310"/>
    </source>
</evidence>
<organism evidence="3 4">
    <name type="scientific">Salsuginibacillus halophilus</name>
    <dbReference type="NCBI Taxonomy" id="517424"/>
    <lineage>
        <taxon>Bacteria</taxon>
        <taxon>Bacillati</taxon>
        <taxon>Bacillota</taxon>
        <taxon>Bacilli</taxon>
        <taxon>Bacillales</taxon>
        <taxon>Bacillaceae</taxon>
        <taxon>Salsuginibacillus</taxon>
    </lineage>
</organism>
<dbReference type="SMART" id="SM00347">
    <property type="entry name" value="HTH_MARR"/>
    <property type="match status" value="1"/>
</dbReference>
<protein>
    <submittedName>
        <fullName evidence="3">MarR family transcriptional regulator</fullName>
    </submittedName>
</protein>
<dbReference type="InterPro" id="IPR036390">
    <property type="entry name" value="WH_DNA-bd_sf"/>
</dbReference>
<dbReference type="AlphaFoldDB" id="A0A2P8HAL9"/>
<keyword evidence="1" id="KW-0238">DNA-binding</keyword>
<proteinExistence type="predicted"/>
<comment type="caution">
    <text evidence="3">The sequence shown here is derived from an EMBL/GenBank/DDBJ whole genome shotgun (WGS) entry which is preliminary data.</text>
</comment>
<dbReference type="InterPro" id="IPR000835">
    <property type="entry name" value="HTH_MarR-typ"/>
</dbReference>
<dbReference type="GO" id="GO:0006950">
    <property type="term" value="P:response to stress"/>
    <property type="evidence" value="ECO:0007669"/>
    <property type="project" value="TreeGrafter"/>
</dbReference>
<accession>A0A2P8HAL9</accession>
<name>A0A2P8HAL9_9BACI</name>
<dbReference type="PANTHER" id="PTHR33164:SF43">
    <property type="entry name" value="HTH-TYPE TRANSCRIPTIONAL REPRESSOR YETL"/>
    <property type="match status" value="1"/>
</dbReference>
<dbReference type="InterPro" id="IPR039422">
    <property type="entry name" value="MarR/SlyA-like"/>
</dbReference>
<dbReference type="EMBL" id="PYAV01000011">
    <property type="protein sequence ID" value="PSL43276.1"/>
    <property type="molecule type" value="Genomic_DNA"/>
</dbReference>
<dbReference type="PRINTS" id="PR00598">
    <property type="entry name" value="HTHMARR"/>
</dbReference>
<dbReference type="Gene3D" id="1.10.10.10">
    <property type="entry name" value="Winged helix-like DNA-binding domain superfamily/Winged helix DNA-binding domain"/>
    <property type="match status" value="1"/>
</dbReference>
<dbReference type="PROSITE" id="PS50995">
    <property type="entry name" value="HTH_MARR_2"/>
    <property type="match status" value="1"/>
</dbReference>
<dbReference type="InterPro" id="IPR036388">
    <property type="entry name" value="WH-like_DNA-bd_sf"/>
</dbReference>
<evidence type="ECO:0000256" key="1">
    <source>
        <dbReference type="ARBA" id="ARBA00023125"/>
    </source>
</evidence>
<evidence type="ECO:0000259" key="2">
    <source>
        <dbReference type="PROSITE" id="PS50995"/>
    </source>
</evidence>
<feature type="domain" description="HTH marR-type" evidence="2">
    <location>
        <begin position="1"/>
        <end position="150"/>
    </location>
</feature>
<gene>
    <name evidence="3" type="ORF">B0H94_111101</name>
</gene>
<dbReference type="GO" id="GO:0003677">
    <property type="term" value="F:DNA binding"/>
    <property type="evidence" value="ECO:0007669"/>
    <property type="project" value="UniProtKB-KW"/>
</dbReference>
<keyword evidence="4" id="KW-1185">Reference proteome</keyword>
<dbReference type="PANTHER" id="PTHR33164">
    <property type="entry name" value="TRANSCRIPTIONAL REGULATOR, MARR FAMILY"/>
    <property type="match status" value="1"/>
</dbReference>
<dbReference type="Proteomes" id="UP000242310">
    <property type="component" value="Unassembled WGS sequence"/>
</dbReference>
<dbReference type="GO" id="GO:0003700">
    <property type="term" value="F:DNA-binding transcription factor activity"/>
    <property type="evidence" value="ECO:0007669"/>
    <property type="project" value="InterPro"/>
</dbReference>
<dbReference type="Pfam" id="PF01047">
    <property type="entry name" value="MarR"/>
    <property type="match status" value="1"/>
</dbReference>
<reference evidence="3 4" key="1">
    <citation type="submission" date="2018-03" db="EMBL/GenBank/DDBJ databases">
        <title>Genomic Encyclopedia of Type Strains, Phase III (KMG-III): the genomes of soil and plant-associated and newly described type strains.</title>
        <authorList>
            <person name="Whitman W."/>
        </authorList>
    </citation>
    <scope>NUCLEOTIDE SEQUENCE [LARGE SCALE GENOMIC DNA]</scope>
    <source>
        <strain evidence="3 4">CGMCC 1.07653</strain>
    </source>
</reference>
<evidence type="ECO:0000313" key="3">
    <source>
        <dbReference type="EMBL" id="PSL43276.1"/>
    </source>
</evidence>